<keyword evidence="1" id="KW-1185">Reference proteome</keyword>
<reference evidence="2" key="1">
    <citation type="submission" date="2017-02" db="UniProtKB">
        <authorList>
            <consortium name="WormBaseParasite"/>
        </authorList>
    </citation>
    <scope>IDENTIFICATION</scope>
</reference>
<name>A0A0N5AIT2_9BILA</name>
<sequence length="109" mass="12226">MSLRKTVVMLSSEHREKLCNLKPMLIPRPNISTMRFVTVSGNRGYYTTISKKPTHKRPALNLNNPEMFQKPSDIESPSLTSADNNISGKQLNVGLITSDPEDIPPPDYD</sequence>
<proteinExistence type="predicted"/>
<evidence type="ECO:0000313" key="2">
    <source>
        <dbReference type="WBParaSite" id="SMUV_0000434001-mRNA-1"/>
    </source>
</evidence>
<accession>A0A0N5AIT2</accession>
<organism evidence="1 2">
    <name type="scientific">Syphacia muris</name>
    <dbReference type="NCBI Taxonomy" id="451379"/>
    <lineage>
        <taxon>Eukaryota</taxon>
        <taxon>Metazoa</taxon>
        <taxon>Ecdysozoa</taxon>
        <taxon>Nematoda</taxon>
        <taxon>Chromadorea</taxon>
        <taxon>Rhabditida</taxon>
        <taxon>Spirurina</taxon>
        <taxon>Oxyuridomorpha</taxon>
        <taxon>Oxyuroidea</taxon>
        <taxon>Oxyuridae</taxon>
        <taxon>Syphacia</taxon>
    </lineage>
</organism>
<protein>
    <submittedName>
        <fullName evidence="2">Uncharacterized protein</fullName>
    </submittedName>
</protein>
<dbReference type="AlphaFoldDB" id="A0A0N5AIT2"/>
<evidence type="ECO:0000313" key="1">
    <source>
        <dbReference type="Proteomes" id="UP000046393"/>
    </source>
</evidence>
<dbReference type="Proteomes" id="UP000046393">
    <property type="component" value="Unplaced"/>
</dbReference>
<dbReference type="WBParaSite" id="SMUV_0000434001-mRNA-1">
    <property type="protein sequence ID" value="SMUV_0000434001-mRNA-1"/>
    <property type="gene ID" value="SMUV_0000434001"/>
</dbReference>